<dbReference type="InterPro" id="IPR036378">
    <property type="entry name" value="FAS1_dom_sf"/>
</dbReference>
<dbReference type="SUPFAM" id="SSF82153">
    <property type="entry name" value="FAS1 domain"/>
    <property type="match status" value="2"/>
</dbReference>
<evidence type="ECO:0000256" key="6">
    <source>
        <dbReference type="ARBA" id="ARBA00023157"/>
    </source>
</evidence>
<accession>A0A8T3DBW4</accession>
<dbReference type="InterPro" id="IPR000782">
    <property type="entry name" value="FAS1_domain"/>
</dbReference>
<dbReference type="Gene3D" id="2.30.180.10">
    <property type="entry name" value="FAS1 domain"/>
    <property type="match status" value="1"/>
</dbReference>
<dbReference type="PROSITE" id="PS50026">
    <property type="entry name" value="EGF_3"/>
    <property type="match status" value="5"/>
</dbReference>
<organism evidence="12 13">
    <name type="scientific">Albula goreensis</name>
    <dbReference type="NCBI Taxonomy" id="1534307"/>
    <lineage>
        <taxon>Eukaryota</taxon>
        <taxon>Metazoa</taxon>
        <taxon>Chordata</taxon>
        <taxon>Craniata</taxon>
        <taxon>Vertebrata</taxon>
        <taxon>Euteleostomi</taxon>
        <taxon>Actinopterygii</taxon>
        <taxon>Neopterygii</taxon>
        <taxon>Teleostei</taxon>
        <taxon>Albuliformes</taxon>
        <taxon>Albulidae</taxon>
        <taxon>Albula</taxon>
    </lineage>
</organism>
<evidence type="ECO:0000256" key="9">
    <source>
        <dbReference type="SAM" id="SignalP"/>
    </source>
</evidence>
<evidence type="ECO:0000256" key="3">
    <source>
        <dbReference type="ARBA" id="ARBA00022692"/>
    </source>
</evidence>
<dbReference type="EMBL" id="JAERUA010000012">
    <property type="protein sequence ID" value="KAI1892358.1"/>
    <property type="molecule type" value="Genomic_DNA"/>
</dbReference>
<feature type="disulfide bond" evidence="8">
    <location>
        <begin position="731"/>
        <end position="740"/>
    </location>
</feature>
<evidence type="ECO:0000256" key="4">
    <source>
        <dbReference type="ARBA" id="ARBA00022989"/>
    </source>
</evidence>
<dbReference type="SMART" id="SM00554">
    <property type="entry name" value="FAS1"/>
    <property type="match status" value="1"/>
</dbReference>
<keyword evidence="4" id="KW-1133">Transmembrane helix</keyword>
<evidence type="ECO:0000256" key="2">
    <source>
        <dbReference type="ARBA" id="ARBA00022536"/>
    </source>
</evidence>
<reference evidence="12" key="1">
    <citation type="submission" date="2021-01" db="EMBL/GenBank/DDBJ databases">
        <authorList>
            <person name="Zahm M."/>
            <person name="Roques C."/>
            <person name="Cabau C."/>
            <person name="Klopp C."/>
            <person name="Donnadieu C."/>
            <person name="Jouanno E."/>
            <person name="Lampietro C."/>
            <person name="Louis A."/>
            <person name="Herpin A."/>
            <person name="Echchiki A."/>
            <person name="Berthelot C."/>
            <person name="Parey E."/>
            <person name="Roest-Crollius H."/>
            <person name="Braasch I."/>
            <person name="Postlethwait J."/>
            <person name="Bobe J."/>
            <person name="Montfort J."/>
            <person name="Bouchez O."/>
            <person name="Begum T."/>
            <person name="Mejri S."/>
            <person name="Adams A."/>
            <person name="Chen W.-J."/>
            <person name="Guiguen Y."/>
        </authorList>
    </citation>
    <scope>NUCLEOTIDE SEQUENCE</scope>
    <source>
        <tissue evidence="12">Blood</tissue>
    </source>
</reference>
<dbReference type="PROSITE" id="PS50213">
    <property type="entry name" value="FAS1"/>
    <property type="match status" value="2"/>
</dbReference>
<proteinExistence type="predicted"/>
<feature type="domain" description="EGF-like" evidence="10">
    <location>
        <begin position="146"/>
        <end position="183"/>
    </location>
</feature>
<keyword evidence="5" id="KW-0472">Membrane</keyword>
<dbReference type="Pfam" id="PF24887">
    <property type="entry name" value="EGF_STAB1-2"/>
    <property type="match status" value="2"/>
</dbReference>
<evidence type="ECO:0000256" key="7">
    <source>
        <dbReference type="ARBA" id="ARBA00023180"/>
    </source>
</evidence>
<dbReference type="AlphaFoldDB" id="A0A8T3DBW4"/>
<evidence type="ECO:0000313" key="12">
    <source>
        <dbReference type="EMBL" id="KAI1892358.1"/>
    </source>
</evidence>
<dbReference type="GO" id="GO:0005509">
    <property type="term" value="F:calcium ion binding"/>
    <property type="evidence" value="ECO:0007669"/>
    <property type="project" value="InterPro"/>
</dbReference>
<dbReference type="PROSITE" id="PS00022">
    <property type="entry name" value="EGF_1"/>
    <property type="match status" value="3"/>
</dbReference>
<dbReference type="InterPro" id="IPR001881">
    <property type="entry name" value="EGF-like_Ca-bd_dom"/>
</dbReference>
<dbReference type="OrthoDB" id="8955208at2759"/>
<keyword evidence="3" id="KW-0812">Transmembrane</keyword>
<comment type="caution">
    <text evidence="8">Lacks conserved residue(s) required for the propagation of feature annotation.</text>
</comment>
<evidence type="ECO:0000256" key="1">
    <source>
        <dbReference type="ARBA" id="ARBA00004167"/>
    </source>
</evidence>
<feature type="chain" id="PRO_5035724109" description="Stabilin 2" evidence="9">
    <location>
        <begin position="16"/>
        <end position="849"/>
    </location>
</feature>
<dbReference type="Pfam" id="PF02469">
    <property type="entry name" value="Fasciclin"/>
    <property type="match status" value="1"/>
</dbReference>
<dbReference type="GO" id="GO:0016020">
    <property type="term" value="C:membrane"/>
    <property type="evidence" value="ECO:0007669"/>
    <property type="project" value="UniProtKB-SubCell"/>
</dbReference>
<feature type="domain" description="FAS1" evidence="11">
    <location>
        <begin position="345"/>
        <end position="467"/>
    </location>
</feature>
<comment type="subcellular location">
    <subcellularLocation>
        <location evidence="1">Membrane</location>
        <topology evidence="1">Single-pass membrane protein</topology>
    </subcellularLocation>
</comment>
<dbReference type="SMART" id="SM00181">
    <property type="entry name" value="EGF"/>
    <property type="match status" value="8"/>
</dbReference>
<dbReference type="InterPro" id="IPR056806">
    <property type="entry name" value="EGF_STAB1-2"/>
</dbReference>
<protein>
    <recommendedName>
        <fullName evidence="14">Stabilin 2</fullName>
    </recommendedName>
</protein>
<evidence type="ECO:0000259" key="11">
    <source>
        <dbReference type="PROSITE" id="PS50213"/>
    </source>
</evidence>
<evidence type="ECO:0000313" key="13">
    <source>
        <dbReference type="Proteomes" id="UP000829720"/>
    </source>
</evidence>
<dbReference type="Proteomes" id="UP000829720">
    <property type="component" value="Unassembled WGS sequence"/>
</dbReference>
<keyword evidence="9" id="KW-0732">Signal</keyword>
<feature type="domain" description="EGF-like" evidence="10">
    <location>
        <begin position="106"/>
        <end position="138"/>
    </location>
</feature>
<dbReference type="PANTHER" id="PTHR24038:SF8">
    <property type="entry name" value="STABILIN-1"/>
    <property type="match status" value="1"/>
</dbReference>
<feature type="disulfide bond" evidence="8">
    <location>
        <begin position="173"/>
        <end position="182"/>
    </location>
</feature>
<dbReference type="InterPro" id="IPR024731">
    <property type="entry name" value="NELL2-like_EGF"/>
</dbReference>
<dbReference type="SMART" id="SM00179">
    <property type="entry name" value="EGF_CA"/>
    <property type="match status" value="2"/>
</dbReference>
<evidence type="ECO:0000259" key="10">
    <source>
        <dbReference type="PROSITE" id="PS50026"/>
    </source>
</evidence>
<feature type="disulfide bond" evidence="8">
    <location>
        <begin position="154"/>
        <end position="171"/>
    </location>
</feature>
<feature type="disulfide bond" evidence="8">
    <location>
        <begin position="128"/>
        <end position="137"/>
    </location>
</feature>
<feature type="signal peptide" evidence="9">
    <location>
        <begin position="1"/>
        <end position="15"/>
    </location>
</feature>
<evidence type="ECO:0008006" key="14">
    <source>
        <dbReference type="Google" id="ProtNLM"/>
    </source>
</evidence>
<dbReference type="PANTHER" id="PTHR24038">
    <property type="entry name" value="STABILIN"/>
    <property type="match status" value="1"/>
</dbReference>
<feature type="domain" description="EGF-like" evidence="10">
    <location>
        <begin position="701"/>
        <end position="741"/>
    </location>
</feature>
<evidence type="ECO:0000256" key="8">
    <source>
        <dbReference type="PROSITE-ProRule" id="PRU00076"/>
    </source>
</evidence>
<feature type="domain" description="EGF-like" evidence="10">
    <location>
        <begin position="221"/>
        <end position="260"/>
    </location>
</feature>
<keyword evidence="7" id="KW-0325">Glycoprotein</keyword>
<comment type="caution">
    <text evidence="12">The sequence shown here is derived from an EMBL/GenBank/DDBJ whole genome shotgun (WGS) entry which is preliminary data.</text>
</comment>
<keyword evidence="2 8" id="KW-0245">EGF-like domain</keyword>
<feature type="domain" description="FAS1" evidence="11">
    <location>
        <begin position="482"/>
        <end position="616"/>
    </location>
</feature>
<dbReference type="Gene3D" id="2.10.25.10">
    <property type="entry name" value="Laminin"/>
    <property type="match status" value="2"/>
</dbReference>
<dbReference type="InterPro" id="IPR000742">
    <property type="entry name" value="EGF"/>
</dbReference>
<dbReference type="PROSITE" id="PS01186">
    <property type="entry name" value="EGF_2"/>
    <property type="match status" value="3"/>
</dbReference>
<keyword evidence="13" id="KW-1185">Reference proteome</keyword>
<feature type="domain" description="EGF-like" evidence="10">
    <location>
        <begin position="791"/>
        <end position="834"/>
    </location>
</feature>
<evidence type="ECO:0000256" key="5">
    <source>
        <dbReference type="ARBA" id="ARBA00023136"/>
    </source>
</evidence>
<keyword evidence="6 8" id="KW-1015">Disulfide bond</keyword>
<sequence length="849" mass="92308">MFPLLLLVVMVTCNAQHPQGRCDEVQTVRLFSPCTSCAIVQSTSCPRDSRLVTKATESTNCRYKVEIGGKVKMVPGCSHTCEKKVMKPRCCPDTWGPLCVPCPTWNGRMCNWHGTCVDGMTGNGTCVCEAGFSGFACQECKNKNTYGEHCDSQCKCVHGQCNNGPSGDGECYCQPPYTGPRCDQVSTSCKACSAYSYCKQSGGAEACECLPGFKKVGHTCTGDMCSRDVCDQNADCTNLDGGHYQCRCKVGYEGNGRVCVPLNPCASNHGDCPFNSTLCVYTAPGRSHCVCRHGFEGSTPEMGCTLKSACRQNTCHRTARCQTGMDGLPRCTCGAQEIGDGRRCYGNILDRLLELNRDGPQKGNLTGAIGCLLTLSKHGPFTAFIPVLRYPLNGVSESFLCKNHLVLQQNVLKDLQGKDFWTLGLEGLRFRNNEKFLFKKDPYTMYSVIQSDIAASNGIIHIISGPITNLQPPTSDSEQIAKQTVGEILVNDPKYKSFQLIWDNSGISFNLRGPGPFTVFVPTNSALDKFSHNTEYMQDQARHKLHTLLRHHVTTGSMASVEELAATDSFQSEANDRIYINIRQDGRLEFDEAGVHLEAGDIVAANGIIHVIDGVLVPPSILPIMPHRCDVTENRIMLGFCKSCDHVNETHCPANSIQLEGSPLGCAYLSIPDNVSTKGCTQLCNITKTRSDCCKGFYGNDCKPCVGGFQHPCYDKGQCVDGIHGNGSCICEPEYTGLACHICTDEKKYGENCDLDCRCVHGVCDHKRNSSGLCKPGSCQSGFSGDMCEMKITECSEYQTETCHYLADCVQNVTGQPACVCRAGYEGDGSPACLSISALDTRGEDAIET</sequence>
<gene>
    <name evidence="12" type="ORF">AGOR_G00132540</name>
</gene>
<name>A0A8T3DBW4_9TELE</name>
<dbReference type="Pfam" id="PF12947">
    <property type="entry name" value="EGF_3"/>
    <property type="match status" value="1"/>
</dbReference>